<keyword evidence="2" id="KW-0732">Signal</keyword>
<feature type="region of interest" description="Disordered" evidence="1">
    <location>
        <begin position="258"/>
        <end position="282"/>
    </location>
</feature>
<comment type="caution">
    <text evidence="4">The sequence shown here is derived from an EMBL/GenBank/DDBJ whole genome shotgun (WGS) entry which is preliminary data.</text>
</comment>
<sequence length="375" mass="40085">MKPISYLAIAAIALFNSINAKAQFSTSCLTDSINISTGIDYATGNPYAASPSSASPVLDKYWQITGMPTNTTGLTAPACAQMLLSSLLSTNITPNDSNSRWIAVVANAYETNTAQLSPLGSFFWNCSPNMPYNPTSTPTTFTRSFYVQSTNASESITIDLTKVWGDDYVTLYLDHNTVIYKDQTTSQTGGVAGPSASFNVTPGLHTIEARLWDISGNTSCMRLRASIKSANNVLVSNSCFGLTDSACHLIPVPVDTTSTGTTDTTGTTGTDTTGTGGTGTTGQEGVVSVNQVQASIYTYPNPVKDQLFIQVSKAIPTAVTVYIYNTNGQLVSQRQLKSMSANQSTAIDVQSLPAGMYFMKLYSDKQELISRFAKY</sequence>
<organism evidence="4 5">
    <name type="scientific">Taibaiella soli</name>
    <dbReference type="NCBI Taxonomy" id="1649169"/>
    <lineage>
        <taxon>Bacteria</taxon>
        <taxon>Pseudomonadati</taxon>
        <taxon>Bacteroidota</taxon>
        <taxon>Chitinophagia</taxon>
        <taxon>Chitinophagales</taxon>
        <taxon>Chitinophagaceae</taxon>
        <taxon>Taibaiella</taxon>
    </lineage>
</organism>
<evidence type="ECO:0000256" key="2">
    <source>
        <dbReference type="SAM" id="SignalP"/>
    </source>
</evidence>
<dbReference type="Pfam" id="PF18962">
    <property type="entry name" value="Por_Secre_tail"/>
    <property type="match status" value="1"/>
</dbReference>
<keyword evidence="5" id="KW-1185">Reference proteome</keyword>
<dbReference type="AlphaFoldDB" id="A0A2W2B351"/>
<dbReference type="Proteomes" id="UP000248745">
    <property type="component" value="Unassembled WGS sequence"/>
</dbReference>
<evidence type="ECO:0000259" key="3">
    <source>
        <dbReference type="Pfam" id="PF18962"/>
    </source>
</evidence>
<accession>A0A2W2B351</accession>
<evidence type="ECO:0000313" key="5">
    <source>
        <dbReference type="Proteomes" id="UP000248745"/>
    </source>
</evidence>
<feature type="compositionally biased region" description="Low complexity" evidence="1">
    <location>
        <begin position="258"/>
        <end position="273"/>
    </location>
</feature>
<evidence type="ECO:0000313" key="4">
    <source>
        <dbReference type="EMBL" id="PZF74714.1"/>
    </source>
</evidence>
<name>A0A2W2B351_9BACT</name>
<reference evidence="4 5" key="1">
    <citation type="submission" date="2018-06" db="EMBL/GenBank/DDBJ databases">
        <title>Mucibacter soli gen. nov., sp. nov., a new member of the family Chitinophagaceae producing mucin.</title>
        <authorList>
            <person name="Kim M.-K."/>
            <person name="Park S."/>
            <person name="Kim T.-S."/>
            <person name="Joung Y."/>
            <person name="Han J.-H."/>
            <person name="Kim S.B."/>
        </authorList>
    </citation>
    <scope>NUCLEOTIDE SEQUENCE [LARGE SCALE GENOMIC DNA]</scope>
    <source>
        <strain evidence="4 5">R1-15</strain>
    </source>
</reference>
<evidence type="ECO:0000256" key="1">
    <source>
        <dbReference type="SAM" id="MobiDB-lite"/>
    </source>
</evidence>
<dbReference type="RefSeq" id="WP_110996920.1">
    <property type="nucleotide sequence ID" value="NZ_QKTW01000002.1"/>
</dbReference>
<dbReference type="EMBL" id="QKTW01000002">
    <property type="protein sequence ID" value="PZF74714.1"/>
    <property type="molecule type" value="Genomic_DNA"/>
</dbReference>
<dbReference type="OrthoDB" id="626850at2"/>
<feature type="chain" id="PRO_5015861794" description="Secretion system C-terminal sorting domain-containing protein" evidence="2">
    <location>
        <begin position="23"/>
        <end position="375"/>
    </location>
</feature>
<gene>
    <name evidence="4" type="ORF">DN068_00510</name>
</gene>
<proteinExistence type="predicted"/>
<feature type="domain" description="Secretion system C-terminal sorting" evidence="3">
    <location>
        <begin position="299"/>
        <end position="371"/>
    </location>
</feature>
<dbReference type="NCBIfam" id="TIGR04183">
    <property type="entry name" value="Por_Secre_tail"/>
    <property type="match status" value="1"/>
</dbReference>
<dbReference type="InterPro" id="IPR026444">
    <property type="entry name" value="Secre_tail"/>
</dbReference>
<protein>
    <recommendedName>
        <fullName evidence="3">Secretion system C-terminal sorting domain-containing protein</fullName>
    </recommendedName>
</protein>
<feature type="signal peptide" evidence="2">
    <location>
        <begin position="1"/>
        <end position="22"/>
    </location>
</feature>